<organism evidence="2 3">
    <name type="scientific">Notoacmeibacter marinus</name>
    <dbReference type="NCBI Taxonomy" id="1876515"/>
    <lineage>
        <taxon>Bacteria</taxon>
        <taxon>Pseudomonadati</taxon>
        <taxon>Pseudomonadota</taxon>
        <taxon>Alphaproteobacteria</taxon>
        <taxon>Hyphomicrobiales</taxon>
        <taxon>Notoacmeibacteraceae</taxon>
        <taxon>Notoacmeibacter</taxon>
    </lineage>
</organism>
<evidence type="ECO:0000313" key="2">
    <source>
        <dbReference type="EMBL" id="OXT02070.1"/>
    </source>
</evidence>
<dbReference type="Pfam" id="PF11390">
    <property type="entry name" value="FdsD"/>
    <property type="match status" value="1"/>
</dbReference>
<keyword evidence="3" id="KW-1185">Reference proteome</keyword>
<evidence type="ECO:0000313" key="3">
    <source>
        <dbReference type="Proteomes" id="UP000215405"/>
    </source>
</evidence>
<accession>A0A231V1P4</accession>
<dbReference type="EMBL" id="NBYO01000001">
    <property type="protein sequence ID" value="OXT02070.1"/>
    <property type="molecule type" value="Genomic_DNA"/>
</dbReference>
<gene>
    <name evidence="2" type="ORF">B7H23_03840</name>
</gene>
<reference evidence="3" key="1">
    <citation type="journal article" date="2017" name="Int. J. Syst. Evol. Microbiol.">
        <title>Notoacmeibacter marinus gen. nov., sp. nov., isolated from the gut of a limpet and proposal of Notoacmeibacteraceae fam. nov. in the order Rhizobiales of the class Alphaproteobacteria.</title>
        <authorList>
            <person name="Huang Z."/>
            <person name="Guo F."/>
            <person name="Lai Q."/>
        </authorList>
    </citation>
    <scope>NUCLEOTIDE SEQUENCE [LARGE SCALE GENOMIC DNA]</scope>
    <source>
        <strain evidence="3">XMTR2A4</strain>
    </source>
</reference>
<dbReference type="AlphaFoldDB" id="A0A231V1P4"/>
<protein>
    <recommendedName>
        <fullName evidence="4">Formate dehydrogenase</fullName>
    </recommendedName>
</protein>
<sequence length="96" mass="10543">MQPDKLVRMANQISLFMESKPKDEALAGLAAHINDFWDPRMRRQFVDAMAADPDLPARELVRQATPLIRMAGEDGQKPSAPASPPGSEPINPAHRG</sequence>
<evidence type="ECO:0000256" key="1">
    <source>
        <dbReference type="SAM" id="MobiDB-lite"/>
    </source>
</evidence>
<proteinExistence type="predicted"/>
<evidence type="ECO:0008006" key="4">
    <source>
        <dbReference type="Google" id="ProtNLM"/>
    </source>
</evidence>
<dbReference type="InterPro" id="IPR021074">
    <property type="entry name" value="Formate_DH_dsu"/>
</dbReference>
<comment type="caution">
    <text evidence="2">The sequence shown here is derived from an EMBL/GenBank/DDBJ whole genome shotgun (WGS) entry which is preliminary data.</text>
</comment>
<dbReference type="Proteomes" id="UP000215405">
    <property type="component" value="Unassembled WGS sequence"/>
</dbReference>
<feature type="region of interest" description="Disordered" evidence="1">
    <location>
        <begin position="70"/>
        <end position="96"/>
    </location>
</feature>
<dbReference type="RefSeq" id="WP_094076032.1">
    <property type="nucleotide sequence ID" value="NZ_NBYO01000001.1"/>
</dbReference>
<name>A0A231V1P4_9HYPH</name>